<keyword evidence="4 6" id="KW-1133">Transmembrane helix</keyword>
<dbReference type="EMBL" id="PZZP01000001">
    <property type="protein sequence ID" value="PTM59664.1"/>
    <property type="molecule type" value="Genomic_DNA"/>
</dbReference>
<evidence type="ECO:0000256" key="3">
    <source>
        <dbReference type="ARBA" id="ARBA00022692"/>
    </source>
</evidence>
<dbReference type="GO" id="GO:0016020">
    <property type="term" value="C:membrane"/>
    <property type="evidence" value="ECO:0007669"/>
    <property type="project" value="UniProtKB-SubCell"/>
</dbReference>
<evidence type="ECO:0000256" key="2">
    <source>
        <dbReference type="ARBA" id="ARBA00007375"/>
    </source>
</evidence>
<dbReference type="RefSeq" id="WP_107726821.1">
    <property type="nucleotide sequence ID" value="NZ_PZZP01000001.1"/>
</dbReference>
<dbReference type="PANTHER" id="PTHR31885">
    <property type="entry name" value="GH04784P"/>
    <property type="match status" value="1"/>
</dbReference>
<dbReference type="Pfam" id="PF07947">
    <property type="entry name" value="YhhN"/>
    <property type="match status" value="1"/>
</dbReference>
<feature type="transmembrane region" description="Helical" evidence="6">
    <location>
        <begin position="172"/>
        <end position="196"/>
    </location>
</feature>
<evidence type="ECO:0000256" key="1">
    <source>
        <dbReference type="ARBA" id="ARBA00004141"/>
    </source>
</evidence>
<feature type="transmembrane region" description="Helical" evidence="6">
    <location>
        <begin position="101"/>
        <end position="121"/>
    </location>
</feature>
<proteinExistence type="inferred from homology"/>
<name>A0A2T4ZCQ4_9BACL</name>
<dbReference type="InterPro" id="IPR012506">
    <property type="entry name" value="TMEM86B-like"/>
</dbReference>
<comment type="caution">
    <text evidence="7">The sequence shown here is derived from an EMBL/GenBank/DDBJ whole genome shotgun (WGS) entry which is preliminary data.</text>
</comment>
<protein>
    <submittedName>
        <fullName evidence="7">Putative membrane protein YhhN</fullName>
    </submittedName>
</protein>
<keyword evidence="8" id="KW-1185">Reference proteome</keyword>
<sequence length="225" mass="25221">MKVKVIPYLVLFMAILYIFFIPAEPQGVKIFFKIIPMLLIIYFAFVIKQTDNKQSILLLIGLFFCMLGDGLLIWFVVGLTAFLIGHLFYTASFLTSRHFSWLRASMALPIGLYSYIIAGELVKALQSSGQTSLIIPIIAYVCVISIMFWTAIMSGKIAAMFGSGLFVISDSILAWNKFVASLPFAGELIMITYYNAQFLIAYSLKKSESTDYETNKNEQISSSIS</sequence>
<dbReference type="AlphaFoldDB" id="A0A2T4ZCQ4"/>
<dbReference type="OrthoDB" id="5592477at2"/>
<dbReference type="PANTHER" id="PTHR31885:SF6">
    <property type="entry name" value="GH04784P"/>
    <property type="match status" value="1"/>
</dbReference>
<gene>
    <name evidence="7" type="ORF">C8J48_2293</name>
</gene>
<comment type="subcellular location">
    <subcellularLocation>
        <location evidence="1">Membrane</location>
        <topology evidence="1">Multi-pass membrane protein</topology>
    </subcellularLocation>
</comment>
<evidence type="ECO:0000313" key="8">
    <source>
        <dbReference type="Proteomes" id="UP000241639"/>
    </source>
</evidence>
<evidence type="ECO:0000256" key="6">
    <source>
        <dbReference type="SAM" id="Phobius"/>
    </source>
</evidence>
<organism evidence="7 8">
    <name type="scientific">Desmospora activa DSM 45169</name>
    <dbReference type="NCBI Taxonomy" id="1121389"/>
    <lineage>
        <taxon>Bacteria</taxon>
        <taxon>Bacillati</taxon>
        <taxon>Bacillota</taxon>
        <taxon>Bacilli</taxon>
        <taxon>Bacillales</taxon>
        <taxon>Thermoactinomycetaceae</taxon>
        <taxon>Desmospora</taxon>
    </lineage>
</organism>
<accession>A0A2T4ZCQ4</accession>
<feature type="transmembrane region" description="Helical" evidence="6">
    <location>
        <begin position="30"/>
        <end position="47"/>
    </location>
</feature>
<comment type="similarity">
    <text evidence="2">Belongs to the TMEM86 family.</text>
</comment>
<dbReference type="GO" id="GO:0016787">
    <property type="term" value="F:hydrolase activity"/>
    <property type="evidence" value="ECO:0007669"/>
    <property type="project" value="TreeGrafter"/>
</dbReference>
<evidence type="ECO:0000256" key="4">
    <source>
        <dbReference type="ARBA" id="ARBA00022989"/>
    </source>
</evidence>
<feature type="transmembrane region" description="Helical" evidence="6">
    <location>
        <begin position="133"/>
        <end position="152"/>
    </location>
</feature>
<reference evidence="7 8" key="1">
    <citation type="submission" date="2018-04" db="EMBL/GenBank/DDBJ databases">
        <title>Genomic Encyclopedia of Archaeal and Bacterial Type Strains, Phase II (KMG-II): from individual species to whole genera.</title>
        <authorList>
            <person name="Goeker M."/>
        </authorList>
    </citation>
    <scope>NUCLEOTIDE SEQUENCE [LARGE SCALE GENOMIC DNA]</scope>
    <source>
        <strain evidence="7 8">DSM 45169</strain>
    </source>
</reference>
<dbReference type="Proteomes" id="UP000241639">
    <property type="component" value="Unassembled WGS sequence"/>
</dbReference>
<evidence type="ECO:0000256" key="5">
    <source>
        <dbReference type="ARBA" id="ARBA00023136"/>
    </source>
</evidence>
<feature type="transmembrane region" description="Helical" evidence="6">
    <location>
        <begin position="56"/>
        <end position="89"/>
    </location>
</feature>
<keyword evidence="5 6" id="KW-0472">Membrane</keyword>
<feature type="transmembrane region" description="Helical" evidence="6">
    <location>
        <begin position="5"/>
        <end position="24"/>
    </location>
</feature>
<keyword evidence="3 6" id="KW-0812">Transmembrane</keyword>
<evidence type="ECO:0000313" key="7">
    <source>
        <dbReference type="EMBL" id="PTM59664.1"/>
    </source>
</evidence>